<dbReference type="OrthoDB" id="9781888at2"/>
<proteinExistence type="predicted"/>
<dbReference type="EMBL" id="AP019860">
    <property type="protein sequence ID" value="BBM86940.1"/>
    <property type="molecule type" value="Genomic_DNA"/>
</dbReference>
<dbReference type="PANTHER" id="PTHR30469">
    <property type="entry name" value="MULTIDRUG RESISTANCE PROTEIN MDTA"/>
    <property type="match status" value="1"/>
</dbReference>
<dbReference type="GO" id="GO:0015562">
    <property type="term" value="F:efflux transmembrane transporter activity"/>
    <property type="evidence" value="ECO:0007669"/>
    <property type="project" value="TreeGrafter"/>
</dbReference>
<dbReference type="InterPro" id="IPR058627">
    <property type="entry name" value="MdtA-like_C"/>
</dbReference>
<keyword evidence="2" id="KW-0472">Membrane</keyword>
<gene>
    <name evidence="4" type="ORF">UABAM_05342</name>
</gene>
<keyword evidence="2" id="KW-1133">Transmembrane helix</keyword>
<dbReference type="AlphaFoldDB" id="A0A5S9ITN2"/>
<evidence type="ECO:0000256" key="1">
    <source>
        <dbReference type="SAM" id="Coils"/>
    </source>
</evidence>
<dbReference type="Pfam" id="PF25967">
    <property type="entry name" value="RND-MFP_C"/>
    <property type="match status" value="1"/>
</dbReference>
<feature type="domain" description="Multidrug resistance protein MdtA-like C-terminal permuted SH3" evidence="3">
    <location>
        <begin position="394"/>
        <end position="439"/>
    </location>
</feature>
<dbReference type="RefSeq" id="WP_151970976.1">
    <property type="nucleotide sequence ID" value="NZ_AP019860.1"/>
</dbReference>
<dbReference type="Proteomes" id="UP000326354">
    <property type="component" value="Chromosome"/>
</dbReference>
<feature type="coiled-coil region" evidence="1">
    <location>
        <begin position="120"/>
        <end position="248"/>
    </location>
</feature>
<name>A0A5S9ITN2_UABAM</name>
<feature type="transmembrane region" description="Helical" evidence="2">
    <location>
        <begin position="14"/>
        <end position="36"/>
    </location>
</feature>
<keyword evidence="5" id="KW-1185">Reference proteome</keyword>
<dbReference type="Gene3D" id="2.40.50.100">
    <property type="match status" value="2"/>
</dbReference>
<evidence type="ECO:0000313" key="5">
    <source>
        <dbReference type="Proteomes" id="UP000326354"/>
    </source>
</evidence>
<dbReference type="Gene3D" id="2.40.420.20">
    <property type="match status" value="1"/>
</dbReference>
<dbReference type="GO" id="GO:1990281">
    <property type="term" value="C:efflux pump complex"/>
    <property type="evidence" value="ECO:0007669"/>
    <property type="project" value="TreeGrafter"/>
</dbReference>
<protein>
    <submittedName>
        <fullName evidence="4">Hemolysin D</fullName>
    </submittedName>
</protein>
<sequence>MENTHSKIRIAIKYTIHITLTVVIITMGYFTSTYLMKSKPKVRKRKVEREAFVKTVTMIAKDHATHITAMGNATPSQRIDIFPQIGGRILKISSSLVPGGFLKQGTTIARIDPITEQRNVAEAKAQLAIAKARLRRAQRDYTVEEQRLAVEQKKANATLKSAQKQYENALQQSQRQEQLLQRKLTSEEVYELAKTTTIQKSAELETARLRLNELKTERKALTLKTQDIELAKQQVNLQAILLEKAQQNLEYTNINIPFDAFVISKSVGPGSTVTTNTNIATIVAVDYYWIEATIPVSQLSSIHIPINSKEQGSSVKISHRSWANVFRTGKVARLLPQIEPEGKMARILIKVEDPLLRLQKKADKPVLLLGSFVRLQIEGRILKNVIQIPREHIHDGKFVWIFANNSLQKRAVNIVWREKDDVFIDSGISTGEKMIVSQIPGAVTGMTVKEIQQ</sequence>
<reference evidence="4 5" key="1">
    <citation type="submission" date="2019-08" db="EMBL/GenBank/DDBJ databases">
        <title>Complete genome sequence of Candidatus Uab amorphum.</title>
        <authorList>
            <person name="Shiratori T."/>
            <person name="Suzuki S."/>
            <person name="Kakizawa Y."/>
            <person name="Ishida K."/>
        </authorList>
    </citation>
    <scope>NUCLEOTIDE SEQUENCE [LARGE SCALE GENOMIC DNA]</scope>
    <source>
        <strain evidence="4 5">SRT547</strain>
    </source>
</reference>
<evidence type="ECO:0000313" key="4">
    <source>
        <dbReference type="EMBL" id="BBM86940.1"/>
    </source>
</evidence>
<evidence type="ECO:0000256" key="2">
    <source>
        <dbReference type="SAM" id="Phobius"/>
    </source>
</evidence>
<organism evidence="4 5">
    <name type="scientific">Uabimicrobium amorphum</name>
    <dbReference type="NCBI Taxonomy" id="2596890"/>
    <lineage>
        <taxon>Bacteria</taxon>
        <taxon>Pseudomonadati</taxon>
        <taxon>Planctomycetota</taxon>
        <taxon>Candidatus Uabimicrobiia</taxon>
        <taxon>Candidatus Uabimicrobiales</taxon>
        <taxon>Candidatus Uabimicrobiaceae</taxon>
        <taxon>Candidatus Uabimicrobium</taxon>
    </lineage>
</organism>
<keyword evidence="2" id="KW-0812">Transmembrane</keyword>
<dbReference type="SUPFAM" id="SSF111369">
    <property type="entry name" value="HlyD-like secretion proteins"/>
    <property type="match status" value="2"/>
</dbReference>
<evidence type="ECO:0000259" key="3">
    <source>
        <dbReference type="Pfam" id="PF25967"/>
    </source>
</evidence>
<dbReference type="Gene3D" id="1.10.287.470">
    <property type="entry name" value="Helix hairpin bin"/>
    <property type="match status" value="2"/>
</dbReference>
<keyword evidence="1" id="KW-0175">Coiled coil</keyword>
<accession>A0A5S9ITN2</accession>
<dbReference type="Gene3D" id="2.40.30.170">
    <property type="match status" value="1"/>
</dbReference>
<dbReference type="KEGG" id="uam:UABAM_05342"/>